<dbReference type="Proteomes" id="UP000478417">
    <property type="component" value="Unassembled WGS sequence"/>
</dbReference>
<name>A0A6B2M4Q7_9BACT</name>
<evidence type="ECO:0008006" key="3">
    <source>
        <dbReference type="Google" id="ProtNLM"/>
    </source>
</evidence>
<dbReference type="Pfam" id="PF13177">
    <property type="entry name" value="DNA_pol3_delta2"/>
    <property type="match status" value="1"/>
</dbReference>
<sequence>MSWKTPSGSNSASASSNMSGLSQLPAEIRALRPVKTLEANFEKGRLAHAILLKGDDLVLLESVAQALAGTILKAKGKTDSHADYFTLRPSKKSRRIIVGERGKDEPNTMRHLIRQLNQTSNQGGYKVAVVYEADRLNPQAANAFLKTLEEPPPQTLILLLSTRPYDIIETIRSRSFQFKIPSQLSRKRDEDWTQWISDYGNWIKWLHADSASARAEPDRAILQAYGLLSRFVDKVEASSEASWKEQADSIPEHLSDEELDAMKVGLQKGIRDKLLIDIEEATRLAAIELSHEVPFPADALTQAIAALESCMGLLALNMKDDAALEGFFLRSLKIWTV</sequence>
<dbReference type="SUPFAM" id="SSF52540">
    <property type="entry name" value="P-loop containing nucleoside triphosphate hydrolases"/>
    <property type="match status" value="1"/>
</dbReference>
<gene>
    <name evidence="1" type="ORF">G0Q06_10215</name>
</gene>
<comment type="caution">
    <text evidence="1">The sequence shown here is derived from an EMBL/GenBank/DDBJ whole genome shotgun (WGS) entry which is preliminary data.</text>
</comment>
<dbReference type="AlphaFoldDB" id="A0A6B2M4Q7"/>
<keyword evidence="2" id="KW-1185">Reference proteome</keyword>
<proteinExistence type="predicted"/>
<organism evidence="1 2">
    <name type="scientific">Oceanipulchritudo coccoides</name>
    <dbReference type="NCBI Taxonomy" id="2706888"/>
    <lineage>
        <taxon>Bacteria</taxon>
        <taxon>Pseudomonadati</taxon>
        <taxon>Verrucomicrobiota</taxon>
        <taxon>Opitutia</taxon>
        <taxon>Puniceicoccales</taxon>
        <taxon>Oceanipulchritudinaceae</taxon>
        <taxon>Oceanipulchritudo</taxon>
    </lineage>
</organism>
<dbReference type="InterPro" id="IPR050238">
    <property type="entry name" value="DNA_Rep/Repair_Clamp_Loader"/>
</dbReference>
<dbReference type="Gene3D" id="3.40.50.300">
    <property type="entry name" value="P-loop containing nucleotide triphosphate hydrolases"/>
    <property type="match status" value="1"/>
</dbReference>
<dbReference type="PANTHER" id="PTHR11669:SF8">
    <property type="entry name" value="DNA POLYMERASE III SUBUNIT DELTA"/>
    <property type="match status" value="1"/>
</dbReference>
<evidence type="ECO:0000313" key="1">
    <source>
        <dbReference type="EMBL" id="NDV62825.1"/>
    </source>
</evidence>
<dbReference type="GO" id="GO:0006261">
    <property type="term" value="P:DNA-templated DNA replication"/>
    <property type="evidence" value="ECO:0007669"/>
    <property type="project" value="TreeGrafter"/>
</dbReference>
<accession>A0A6B2M4Q7</accession>
<dbReference type="InterPro" id="IPR027417">
    <property type="entry name" value="P-loop_NTPase"/>
</dbReference>
<dbReference type="RefSeq" id="WP_163965381.1">
    <property type="nucleotide sequence ID" value="NZ_JAAGNX010000002.1"/>
</dbReference>
<protein>
    <recommendedName>
        <fullName evidence="3">DNA polymerase III subunit gamma/tau</fullName>
    </recommendedName>
</protein>
<dbReference type="GO" id="GO:0009360">
    <property type="term" value="C:DNA polymerase III complex"/>
    <property type="evidence" value="ECO:0007669"/>
    <property type="project" value="TreeGrafter"/>
</dbReference>
<evidence type="ECO:0000313" key="2">
    <source>
        <dbReference type="Proteomes" id="UP000478417"/>
    </source>
</evidence>
<reference evidence="1 2" key="1">
    <citation type="submission" date="2020-02" db="EMBL/GenBank/DDBJ databases">
        <title>Albibacoteraceae fam. nov., the first described family within the subdivision 4 Verrucomicrobia.</title>
        <authorList>
            <person name="Xi F."/>
        </authorList>
    </citation>
    <scope>NUCLEOTIDE SEQUENCE [LARGE SCALE GENOMIC DNA]</scope>
    <source>
        <strain evidence="1 2">CK1056</strain>
    </source>
</reference>
<dbReference type="EMBL" id="JAAGNX010000002">
    <property type="protein sequence ID" value="NDV62825.1"/>
    <property type="molecule type" value="Genomic_DNA"/>
</dbReference>
<dbReference type="PANTHER" id="PTHR11669">
    <property type="entry name" value="REPLICATION FACTOR C / DNA POLYMERASE III GAMMA-TAU SUBUNIT"/>
    <property type="match status" value="1"/>
</dbReference>